<organism evidence="2 3">
    <name type="scientific">Streptomyces nojiriensis</name>
    <dbReference type="NCBI Taxonomy" id="66374"/>
    <lineage>
        <taxon>Bacteria</taxon>
        <taxon>Bacillati</taxon>
        <taxon>Actinomycetota</taxon>
        <taxon>Actinomycetes</taxon>
        <taxon>Kitasatosporales</taxon>
        <taxon>Streptomycetaceae</taxon>
        <taxon>Streptomyces</taxon>
    </lineage>
</organism>
<feature type="region of interest" description="Disordered" evidence="1">
    <location>
        <begin position="1"/>
        <end position="191"/>
    </location>
</feature>
<dbReference type="PANTHER" id="PTHR16222:SF12">
    <property type="entry name" value="ADP-RIBOSYLGLYCOHYDROLASE-RELATED"/>
    <property type="match status" value="1"/>
</dbReference>
<feature type="compositionally biased region" description="Low complexity" evidence="1">
    <location>
        <begin position="70"/>
        <end position="82"/>
    </location>
</feature>
<dbReference type="Pfam" id="PF03747">
    <property type="entry name" value="ADP_ribosyl_GH"/>
    <property type="match status" value="1"/>
</dbReference>
<dbReference type="InterPro" id="IPR005502">
    <property type="entry name" value="Ribosyl_crysJ1"/>
</dbReference>
<name>A0ABQ3STB4_9ACTN</name>
<evidence type="ECO:0008006" key="4">
    <source>
        <dbReference type="Google" id="ProtNLM"/>
    </source>
</evidence>
<dbReference type="PANTHER" id="PTHR16222">
    <property type="entry name" value="ADP-RIBOSYLGLYCOHYDROLASE"/>
    <property type="match status" value="1"/>
</dbReference>
<dbReference type="Proteomes" id="UP000613974">
    <property type="component" value="Unassembled WGS sequence"/>
</dbReference>
<reference evidence="3" key="1">
    <citation type="submission" date="2023-07" db="EMBL/GenBank/DDBJ databases">
        <title>Whole genome shotgun sequence of Streptomyces nojiriensis NBRC 13794.</title>
        <authorList>
            <person name="Komaki H."/>
            <person name="Tamura T."/>
        </authorList>
    </citation>
    <scope>NUCLEOTIDE SEQUENCE [LARGE SCALE GENOMIC DNA]</scope>
    <source>
        <strain evidence="3">NBRC 13794</strain>
    </source>
</reference>
<gene>
    <name evidence="2" type="ORF">Snoj_52960</name>
</gene>
<accession>A0ABQ3STB4</accession>
<dbReference type="EMBL" id="BNEC01000005">
    <property type="protein sequence ID" value="GHI71378.1"/>
    <property type="molecule type" value="Genomic_DNA"/>
</dbReference>
<evidence type="ECO:0000256" key="1">
    <source>
        <dbReference type="SAM" id="MobiDB-lite"/>
    </source>
</evidence>
<feature type="compositionally biased region" description="Low complexity" evidence="1">
    <location>
        <begin position="145"/>
        <end position="173"/>
    </location>
</feature>
<keyword evidence="3" id="KW-1185">Reference proteome</keyword>
<dbReference type="InterPro" id="IPR050792">
    <property type="entry name" value="ADP-ribosylglycohydrolase"/>
</dbReference>
<dbReference type="InterPro" id="IPR036705">
    <property type="entry name" value="Ribosyl_crysJ1_sf"/>
</dbReference>
<comment type="caution">
    <text evidence="2">The sequence shown here is derived from an EMBL/GenBank/DDBJ whole genome shotgun (WGS) entry which is preliminary data.</text>
</comment>
<feature type="compositionally biased region" description="Pro residues" evidence="1">
    <location>
        <begin position="47"/>
        <end position="69"/>
    </location>
</feature>
<evidence type="ECO:0000313" key="2">
    <source>
        <dbReference type="EMBL" id="GHI71378.1"/>
    </source>
</evidence>
<evidence type="ECO:0000313" key="3">
    <source>
        <dbReference type="Proteomes" id="UP000613974"/>
    </source>
</evidence>
<feature type="compositionally biased region" description="Pro residues" evidence="1">
    <location>
        <begin position="133"/>
        <end position="144"/>
    </location>
</feature>
<sequence length="598" mass="59873">MTPPPDDLATTPPAERTSGTLPPAPAERGPGDLPPGTGPAPATRVPGGPPPDAHALPEAPPRTLPPAPAEPRSGGPSRSPAPTDLGSGGLPPGPVPAEQELGHLRPGTGTAPAERGPGGAPTGGQDRAEAPRRTPPALPPPPAEPRSGGPSRGPAPGTAPAPAGQAPAGTPARVLPPGPEGGRVGSVLAPAPGAGSRIVVRAGAGAVVRTPERSAELPAGGRRPIEGLLLGLAAGDAAGWPAARHRASRMPEWTRRLTRELDTFAEQNATTTLPVPIALNQPPEPLRLGPSDDAEWAAFVAESVLTAAGVLLSDLSRSRRMRAAIDLAWNALASEVAAAAERAPEVESAVLPLRARISVRAGLGNLATGLRPPATGHDNPHYFDDAACVRACVLAVVHPGDARAAADLAEFDARYTQDGDGVHGARAMAAAIATALTASASYGEDAVDAAVDAALAQLPEATEIGRNARHAVHLARTHKGGGAFAIVPTLEHEIVDHVYSYGIAAAETVPVALALATAARGRMTEAVPAAACLSRVADSAPALAGALTGVLGGGDSIPAAWREACRTLSGCALPRLAGTDLVELAALLAATELTSPKG</sequence>
<dbReference type="Gene3D" id="1.10.4080.10">
    <property type="entry name" value="ADP-ribosylation/Crystallin J1"/>
    <property type="match status" value="1"/>
</dbReference>
<protein>
    <recommendedName>
        <fullName evidence="4">ADP-ribosylglycohydrolase</fullName>
    </recommendedName>
</protein>
<proteinExistence type="predicted"/>
<dbReference type="SUPFAM" id="SSF101478">
    <property type="entry name" value="ADP-ribosylglycohydrolase"/>
    <property type="match status" value="1"/>
</dbReference>